<reference evidence="2 3" key="1">
    <citation type="journal article" date="2019" name="ACS Chem. Biol.">
        <title>Identification and Mobilization of a Cryptic Antibiotic Biosynthesis Gene Locus from a Human-Pathogenic Nocardia Isolate.</title>
        <authorList>
            <person name="Herisse M."/>
            <person name="Ishida K."/>
            <person name="Porter J.L."/>
            <person name="Howden B."/>
            <person name="Hertweck C."/>
            <person name="Stinear T.P."/>
            <person name="Pidot S.J."/>
        </authorList>
    </citation>
    <scope>NUCLEOTIDE SEQUENCE [LARGE SCALE GENOMIC DNA]</scope>
    <source>
        <strain evidence="2 3">AUSMDU00024985</strain>
    </source>
</reference>
<evidence type="ECO:0000313" key="3">
    <source>
        <dbReference type="Proteomes" id="UP000501705"/>
    </source>
</evidence>
<gene>
    <name evidence="2" type="ORF">F5X71_09525</name>
</gene>
<evidence type="ECO:0000256" key="1">
    <source>
        <dbReference type="SAM" id="MobiDB-lite"/>
    </source>
</evidence>
<organism evidence="2 3">
    <name type="scientific">Nocardia brasiliensis</name>
    <dbReference type="NCBI Taxonomy" id="37326"/>
    <lineage>
        <taxon>Bacteria</taxon>
        <taxon>Bacillati</taxon>
        <taxon>Actinomycetota</taxon>
        <taxon>Actinomycetes</taxon>
        <taxon>Mycobacteriales</taxon>
        <taxon>Nocardiaceae</taxon>
        <taxon>Nocardia</taxon>
    </lineage>
</organism>
<feature type="region of interest" description="Disordered" evidence="1">
    <location>
        <begin position="121"/>
        <end position="154"/>
    </location>
</feature>
<dbReference type="InterPro" id="IPR004401">
    <property type="entry name" value="YbaB/EbfC"/>
</dbReference>
<dbReference type="GO" id="GO:0003677">
    <property type="term" value="F:DNA binding"/>
    <property type="evidence" value="ECO:0007669"/>
    <property type="project" value="UniProtKB-KW"/>
</dbReference>
<protein>
    <submittedName>
        <fullName evidence="2">YbaB/EbfC family DNA-binding protein</fullName>
    </submittedName>
</protein>
<keyword evidence="2" id="KW-0238">DNA-binding</keyword>
<dbReference type="Pfam" id="PF02575">
    <property type="entry name" value="YbaB_DNA_bd"/>
    <property type="match status" value="1"/>
</dbReference>
<sequence>MTDALGQTISDLTQWSEDLERKAQRYQSLQVRMDATRVTESSDGNRVSVTVDSHGVPTDIQLSSATKGMDPSAVSAEVMATLRRAQARLRRVMTDLVHDMVGTDAIGASVLSRYADRFPDEESYTATTEPQSAPAATMDPADEDEYYRNKRWTE</sequence>
<dbReference type="InterPro" id="IPR036894">
    <property type="entry name" value="YbaB-like_sf"/>
</dbReference>
<proteinExistence type="predicted"/>
<name>A0A6G9XNM8_NOCBR</name>
<dbReference type="Proteomes" id="UP000501705">
    <property type="component" value="Chromosome"/>
</dbReference>
<dbReference type="RefSeq" id="WP_167461616.1">
    <property type="nucleotide sequence ID" value="NZ_CP046171.1"/>
</dbReference>
<dbReference type="SUPFAM" id="SSF82607">
    <property type="entry name" value="YbaB-like"/>
    <property type="match status" value="1"/>
</dbReference>
<evidence type="ECO:0000313" key="2">
    <source>
        <dbReference type="EMBL" id="QIS02527.1"/>
    </source>
</evidence>
<accession>A0A6G9XNM8</accession>
<dbReference type="AlphaFoldDB" id="A0A6G9XNM8"/>
<dbReference type="Gene3D" id="3.30.1310.10">
    <property type="entry name" value="Nucleoid-associated protein YbaB-like domain"/>
    <property type="match status" value="1"/>
</dbReference>
<dbReference type="EMBL" id="CP046171">
    <property type="protein sequence ID" value="QIS02527.1"/>
    <property type="molecule type" value="Genomic_DNA"/>
</dbReference>